<organism evidence="1 2">
    <name type="scientific">Gloeophyllum trabeum (strain ATCC 11539 / FP-39264 / Madison 617)</name>
    <name type="common">Brown rot fungus</name>
    <dbReference type="NCBI Taxonomy" id="670483"/>
    <lineage>
        <taxon>Eukaryota</taxon>
        <taxon>Fungi</taxon>
        <taxon>Dikarya</taxon>
        <taxon>Basidiomycota</taxon>
        <taxon>Agaricomycotina</taxon>
        <taxon>Agaricomycetes</taxon>
        <taxon>Gloeophyllales</taxon>
        <taxon>Gloeophyllaceae</taxon>
        <taxon>Gloeophyllum</taxon>
    </lineage>
</organism>
<evidence type="ECO:0000313" key="1">
    <source>
        <dbReference type="EMBL" id="EPQ51934.1"/>
    </source>
</evidence>
<dbReference type="AlphaFoldDB" id="S7RH81"/>
<gene>
    <name evidence="1" type="ORF">GLOTRDRAFT_101379</name>
</gene>
<dbReference type="Proteomes" id="UP000030669">
    <property type="component" value="Unassembled WGS sequence"/>
</dbReference>
<dbReference type="GeneID" id="19298426"/>
<protein>
    <submittedName>
        <fullName evidence="1">Uncharacterized protein</fullName>
    </submittedName>
</protein>
<sequence>MCRAVPSARIFLSLCHPPTPTTFHRPTRAYTPAAVSRATILRRKTIALLTLYDPHH</sequence>
<evidence type="ECO:0000313" key="2">
    <source>
        <dbReference type="Proteomes" id="UP000030669"/>
    </source>
</evidence>
<reference evidence="1 2" key="1">
    <citation type="journal article" date="2012" name="Science">
        <title>The Paleozoic origin of enzymatic lignin decomposition reconstructed from 31 fungal genomes.</title>
        <authorList>
            <person name="Floudas D."/>
            <person name="Binder M."/>
            <person name="Riley R."/>
            <person name="Barry K."/>
            <person name="Blanchette R.A."/>
            <person name="Henrissat B."/>
            <person name="Martinez A.T."/>
            <person name="Otillar R."/>
            <person name="Spatafora J.W."/>
            <person name="Yadav J.S."/>
            <person name="Aerts A."/>
            <person name="Benoit I."/>
            <person name="Boyd A."/>
            <person name="Carlson A."/>
            <person name="Copeland A."/>
            <person name="Coutinho P.M."/>
            <person name="de Vries R.P."/>
            <person name="Ferreira P."/>
            <person name="Findley K."/>
            <person name="Foster B."/>
            <person name="Gaskell J."/>
            <person name="Glotzer D."/>
            <person name="Gorecki P."/>
            <person name="Heitman J."/>
            <person name="Hesse C."/>
            <person name="Hori C."/>
            <person name="Igarashi K."/>
            <person name="Jurgens J.A."/>
            <person name="Kallen N."/>
            <person name="Kersten P."/>
            <person name="Kohler A."/>
            <person name="Kuees U."/>
            <person name="Kumar T.K.A."/>
            <person name="Kuo A."/>
            <person name="LaButti K."/>
            <person name="Larrondo L.F."/>
            <person name="Lindquist E."/>
            <person name="Ling A."/>
            <person name="Lombard V."/>
            <person name="Lucas S."/>
            <person name="Lundell T."/>
            <person name="Martin R."/>
            <person name="McLaughlin D.J."/>
            <person name="Morgenstern I."/>
            <person name="Morin E."/>
            <person name="Murat C."/>
            <person name="Nagy L.G."/>
            <person name="Nolan M."/>
            <person name="Ohm R.A."/>
            <person name="Patyshakuliyeva A."/>
            <person name="Rokas A."/>
            <person name="Ruiz-Duenas F.J."/>
            <person name="Sabat G."/>
            <person name="Salamov A."/>
            <person name="Samejima M."/>
            <person name="Schmutz J."/>
            <person name="Slot J.C."/>
            <person name="St John F."/>
            <person name="Stenlid J."/>
            <person name="Sun H."/>
            <person name="Sun S."/>
            <person name="Syed K."/>
            <person name="Tsang A."/>
            <person name="Wiebenga A."/>
            <person name="Young D."/>
            <person name="Pisabarro A."/>
            <person name="Eastwood D.C."/>
            <person name="Martin F."/>
            <person name="Cullen D."/>
            <person name="Grigoriev I.V."/>
            <person name="Hibbett D.S."/>
        </authorList>
    </citation>
    <scope>NUCLEOTIDE SEQUENCE [LARGE SCALE GENOMIC DNA]</scope>
    <source>
        <strain evidence="1 2">ATCC 11539</strain>
    </source>
</reference>
<accession>S7RH81</accession>
<dbReference type="KEGG" id="gtr:GLOTRDRAFT_101379"/>
<proteinExistence type="predicted"/>
<dbReference type="RefSeq" id="XP_007869807.1">
    <property type="nucleotide sequence ID" value="XM_007871616.1"/>
</dbReference>
<name>S7RH81_GLOTA</name>
<keyword evidence="2" id="KW-1185">Reference proteome</keyword>
<dbReference type="EMBL" id="KB469309">
    <property type="protein sequence ID" value="EPQ51934.1"/>
    <property type="molecule type" value="Genomic_DNA"/>
</dbReference>
<dbReference type="HOGENOM" id="CLU_3014352_0_0_1"/>